<dbReference type="EMBL" id="QEWP01000001">
    <property type="protein sequence ID" value="PWE01146.1"/>
    <property type="molecule type" value="Genomic_DNA"/>
</dbReference>
<comment type="caution">
    <text evidence="1">The sequence shown here is derived from an EMBL/GenBank/DDBJ whole genome shotgun (WGS) entry which is preliminary data.</text>
</comment>
<reference evidence="1 2" key="1">
    <citation type="submission" date="2018-05" db="EMBL/GenBank/DDBJ databases">
        <title>Marinilabilia rubrum sp. nov., isolated from saltern sediment.</title>
        <authorList>
            <person name="Zhang R."/>
        </authorList>
    </citation>
    <scope>NUCLEOTIDE SEQUENCE [LARGE SCALE GENOMIC DNA]</scope>
    <source>
        <strain evidence="1 2">WTE16</strain>
    </source>
</reference>
<dbReference type="AlphaFoldDB" id="A0A2U2BDK0"/>
<keyword evidence="1" id="KW-0378">Hydrolase</keyword>
<dbReference type="Proteomes" id="UP000244956">
    <property type="component" value="Unassembled WGS sequence"/>
</dbReference>
<dbReference type="Gene3D" id="2.40.160.20">
    <property type="match status" value="1"/>
</dbReference>
<keyword evidence="2" id="KW-1185">Reference proteome</keyword>
<proteinExistence type="predicted"/>
<dbReference type="RefSeq" id="WP_109262600.1">
    <property type="nucleotide sequence ID" value="NZ_QEWP01000001.1"/>
</dbReference>
<dbReference type="InterPro" id="IPR011250">
    <property type="entry name" value="OMP/PagP_B-barrel"/>
</dbReference>
<organism evidence="1 2">
    <name type="scientific">Marinilabilia rubra</name>
    <dbReference type="NCBI Taxonomy" id="2162893"/>
    <lineage>
        <taxon>Bacteria</taxon>
        <taxon>Pseudomonadati</taxon>
        <taxon>Bacteroidota</taxon>
        <taxon>Bacteroidia</taxon>
        <taxon>Marinilabiliales</taxon>
        <taxon>Marinilabiliaceae</taxon>
        <taxon>Marinilabilia</taxon>
    </lineage>
</organism>
<name>A0A2U2BDK0_9BACT</name>
<protein>
    <submittedName>
        <fullName evidence="1">Acyloxyacyl hydrolase</fullName>
    </submittedName>
</protein>
<gene>
    <name evidence="1" type="ORF">DDZ16_01265</name>
</gene>
<dbReference type="Pfam" id="PF09411">
    <property type="entry name" value="PagL"/>
    <property type="match status" value="1"/>
</dbReference>
<accession>A0A2U2BDK0</accession>
<dbReference type="GO" id="GO:0016787">
    <property type="term" value="F:hydrolase activity"/>
    <property type="evidence" value="ECO:0007669"/>
    <property type="project" value="UniProtKB-KW"/>
</dbReference>
<evidence type="ECO:0000313" key="1">
    <source>
        <dbReference type="EMBL" id="PWE01146.1"/>
    </source>
</evidence>
<evidence type="ECO:0000313" key="2">
    <source>
        <dbReference type="Proteomes" id="UP000244956"/>
    </source>
</evidence>
<dbReference type="InterPro" id="IPR018550">
    <property type="entry name" value="Lipid-A_deacylase-rel"/>
</dbReference>
<dbReference type="OrthoDB" id="627554at2"/>
<sequence>MLIRVILVSGLLFVALGVWGQKSENRAPLHYLSGYIYGGQIEIHSSKIDHFQGVRPFGAGVDFSWKFVSKKAYSLCSCYPSLGLSVNYWNFGHESLGNAVSTLFYVEPVLFSPAGIDLAVKAGMGVSYLDHPYNEKYNPLNVTYSTNFAFPLMIGLSADVPLDTNWSIRLSGIFQHISNGGVNQPNLGINYTTLGVGLKRKLDSRSLPPPIKPEPIDPDAAETRLLFAFSSGIKEPEDSEEKAILMAVSAEYLHQFARINAWSVGLQGEYDNSRSEPGFNNKSRLSLTAGHSFLLGRFTFGQKGGIYVWRGHSTHSPWYQYYTLDFDLAGRFGFGVGLKAHGKVAEYLGVRLLYKL</sequence>
<dbReference type="SUPFAM" id="SSF56925">
    <property type="entry name" value="OMPA-like"/>
    <property type="match status" value="1"/>
</dbReference>